<proteinExistence type="inferred from homology"/>
<sequence>MSTETTMSTRTPKSILKKSSGTGKLAADRAAADKARQVAVTHAKIIHQQRDHQDQITDTLMELCKLPLLRESPYTSSNPAPSDAAAFKSGIRLFQPGDYDDLIEERNASGLCGYTLCPSPRRRVQGGEWKIVGANILPKKEVEKWCSQACAKRALYVKVQLNETAPWERAGINSIKIDLYEEPDRNLANDMNNLKLESQPKNVRDTVKNARDLALERGDQNEKGKEPSIPVIVKDKAISTAAEAPSWNEMGDGHLILEGYKTKTGNEAHSN</sequence>
<evidence type="ECO:0000313" key="16">
    <source>
        <dbReference type="Proteomes" id="UP000758603"/>
    </source>
</evidence>
<evidence type="ECO:0000256" key="9">
    <source>
        <dbReference type="ARBA" id="ARBA00047761"/>
    </source>
</evidence>
<evidence type="ECO:0000256" key="4">
    <source>
        <dbReference type="ARBA" id="ARBA00022771"/>
    </source>
</evidence>
<evidence type="ECO:0000256" key="8">
    <source>
        <dbReference type="ARBA" id="ARBA00023242"/>
    </source>
</evidence>
<feature type="domain" description="RTR1-type" evidence="14">
    <location>
        <begin position="89"/>
        <end position="170"/>
    </location>
</feature>
<evidence type="ECO:0000256" key="7">
    <source>
        <dbReference type="ARBA" id="ARBA00022912"/>
    </source>
</evidence>
<comment type="similarity">
    <text evidence="2 11 12">Belongs to the RPAP2 family.</text>
</comment>
<evidence type="ECO:0000256" key="13">
    <source>
        <dbReference type="SAM" id="MobiDB-lite"/>
    </source>
</evidence>
<comment type="caution">
    <text evidence="15">The sequence shown here is derived from an EMBL/GenBank/DDBJ whole genome shotgun (WGS) entry which is preliminary data.</text>
</comment>
<comment type="subcellular location">
    <subcellularLocation>
        <location evidence="1 12">Nucleus</location>
    </subcellularLocation>
</comment>
<dbReference type="EC" id="3.1.3.16" evidence="12"/>
<dbReference type="GO" id="GO:0005737">
    <property type="term" value="C:cytoplasm"/>
    <property type="evidence" value="ECO:0007669"/>
    <property type="project" value="TreeGrafter"/>
</dbReference>
<dbReference type="InterPro" id="IPR039693">
    <property type="entry name" value="Rtr1/RPAP2"/>
</dbReference>
<reference evidence="15" key="1">
    <citation type="journal article" date="2021" name="Nat. Commun.">
        <title>Genetic determinants of endophytism in the Arabidopsis root mycobiome.</title>
        <authorList>
            <person name="Mesny F."/>
            <person name="Miyauchi S."/>
            <person name="Thiergart T."/>
            <person name="Pickel B."/>
            <person name="Atanasova L."/>
            <person name="Karlsson M."/>
            <person name="Huettel B."/>
            <person name="Barry K.W."/>
            <person name="Haridas S."/>
            <person name="Chen C."/>
            <person name="Bauer D."/>
            <person name="Andreopoulos W."/>
            <person name="Pangilinan J."/>
            <person name="LaButti K."/>
            <person name="Riley R."/>
            <person name="Lipzen A."/>
            <person name="Clum A."/>
            <person name="Drula E."/>
            <person name="Henrissat B."/>
            <person name="Kohler A."/>
            <person name="Grigoriev I.V."/>
            <person name="Martin F.M."/>
            <person name="Hacquard S."/>
        </authorList>
    </citation>
    <scope>NUCLEOTIDE SEQUENCE</scope>
    <source>
        <strain evidence="15">MPI-SDFR-AT-0073</strain>
    </source>
</reference>
<keyword evidence="4 12" id="KW-0863">Zinc-finger</keyword>
<dbReference type="EMBL" id="JAGPXC010000001">
    <property type="protein sequence ID" value="KAH6659736.1"/>
    <property type="molecule type" value="Genomic_DNA"/>
</dbReference>
<keyword evidence="8 12" id="KW-0539">Nucleus</keyword>
<dbReference type="Pfam" id="PF04181">
    <property type="entry name" value="RPAP2_Rtr1"/>
    <property type="match status" value="1"/>
</dbReference>
<evidence type="ECO:0000256" key="3">
    <source>
        <dbReference type="ARBA" id="ARBA00022723"/>
    </source>
</evidence>
<dbReference type="InterPro" id="IPR038534">
    <property type="entry name" value="Rtr1/RPAP2_sf"/>
</dbReference>
<dbReference type="OrthoDB" id="2590500at2759"/>
<evidence type="ECO:0000313" key="15">
    <source>
        <dbReference type="EMBL" id="KAH6659736.1"/>
    </source>
</evidence>
<evidence type="ECO:0000256" key="6">
    <source>
        <dbReference type="ARBA" id="ARBA00022833"/>
    </source>
</evidence>
<dbReference type="GO" id="GO:0005634">
    <property type="term" value="C:nucleus"/>
    <property type="evidence" value="ECO:0007669"/>
    <property type="project" value="UniProtKB-SubCell"/>
</dbReference>
<dbReference type="AlphaFoldDB" id="A0A9P8UXC4"/>
<keyword evidence="6 12" id="KW-0862">Zinc</keyword>
<protein>
    <recommendedName>
        <fullName evidence="12">RNA polymerase II subunit B1 CTD phosphatase RPAP2 homolog</fullName>
        <ecNumber evidence="12">3.1.3.16</ecNumber>
    </recommendedName>
</protein>
<evidence type="ECO:0000256" key="12">
    <source>
        <dbReference type="RuleBase" id="RU367080"/>
    </source>
</evidence>
<evidence type="ECO:0000256" key="11">
    <source>
        <dbReference type="PROSITE-ProRule" id="PRU00812"/>
    </source>
</evidence>
<comment type="catalytic activity">
    <reaction evidence="10 12">
        <text>O-phospho-L-threonyl-[protein] + H2O = L-threonyl-[protein] + phosphate</text>
        <dbReference type="Rhea" id="RHEA:47004"/>
        <dbReference type="Rhea" id="RHEA-COMP:11060"/>
        <dbReference type="Rhea" id="RHEA-COMP:11605"/>
        <dbReference type="ChEBI" id="CHEBI:15377"/>
        <dbReference type="ChEBI" id="CHEBI:30013"/>
        <dbReference type="ChEBI" id="CHEBI:43474"/>
        <dbReference type="ChEBI" id="CHEBI:61977"/>
        <dbReference type="EC" id="3.1.3.16"/>
    </reaction>
</comment>
<feature type="region of interest" description="Disordered" evidence="13">
    <location>
        <begin position="1"/>
        <end position="28"/>
    </location>
</feature>
<dbReference type="Proteomes" id="UP000758603">
    <property type="component" value="Unassembled WGS sequence"/>
</dbReference>
<gene>
    <name evidence="15" type="ORF">BKA67DRAFT_652955</name>
</gene>
<dbReference type="InterPro" id="IPR007308">
    <property type="entry name" value="Rtr1/RPAP2_dom"/>
</dbReference>
<keyword evidence="7 12" id="KW-0904">Protein phosphatase</keyword>
<evidence type="ECO:0000256" key="10">
    <source>
        <dbReference type="ARBA" id="ARBA00048336"/>
    </source>
</evidence>
<feature type="compositionally biased region" description="Polar residues" evidence="13">
    <location>
        <begin position="1"/>
        <end position="22"/>
    </location>
</feature>
<dbReference type="Gene3D" id="1.25.40.820">
    <property type="match status" value="1"/>
</dbReference>
<evidence type="ECO:0000256" key="5">
    <source>
        <dbReference type="ARBA" id="ARBA00022801"/>
    </source>
</evidence>
<dbReference type="PANTHER" id="PTHR14732">
    <property type="entry name" value="RNA POLYMERASE II SUBUNIT B1 CTD PHOSPHATASE RPAP2-RELATED"/>
    <property type="match status" value="1"/>
</dbReference>
<dbReference type="GeneID" id="70135151"/>
<comment type="catalytic activity">
    <reaction evidence="9 12">
        <text>O-phospho-L-seryl-[protein] + H2O = L-seryl-[protein] + phosphate</text>
        <dbReference type="Rhea" id="RHEA:20629"/>
        <dbReference type="Rhea" id="RHEA-COMP:9863"/>
        <dbReference type="Rhea" id="RHEA-COMP:11604"/>
        <dbReference type="ChEBI" id="CHEBI:15377"/>
        <dbReference type="ChEBI" id="CHEBI:29999"/>
        <dbReference type="ChEBI" id="CHEBI:43474"/>
        <dbReference type="ChEBI" id="CHEBI:83421"/>
        <dbReference type="EC" id="3.1.3.16"/>
    </reaction>
</comment>
<keyword evidence="3 12" id="KW-0479">Metal-binding</keyword>
<dbReference type="RefSeq" id="XP_045963867.1">
    <property type="nucleotide sequence ID" value="XM_046106260.1"/>
</dbReference>
<dbReference type="GO" id="GO:0043175">
    <property type="term" value="F:RNA polymerase core enzyme binding"/>
    <property type="evidence" value="ECO:0007669"/>
    <property type="project" value="UniProtKB-UniRule"/>
</dbReference>
<organism evidence="15 16">
    <name type="scientific">Truncatella angustata</name>
    <dbReference type="NCBI Taxonomy" id="152316"/>
    <lineage>
        <taxon>Eukaryota</taxon>
        <taxon>Fungi</taxon>
        <taxon>Dikarya</taxon>
        <taxon>Ascomycota</taxon>
        <taxon>Pezizomycotina</taxon>
        <taxon>Sordariomycetes</taxon>
        <taxon>Xylariomycetidae</taxon>
        <taxon>Amphisphaeriales</taxon>
        <taxon>Sporocadaceae</taxon>
        <taxon>Truncatella</taxon>
    </lineage>
</organism>
<keyword evidence="5 12" id="KW-0378">Hydrolase</keyword>
<dbReference type="PANTHER" id="PTHR14732:SF0">
    <property type="entry name" value="RNA POLYMERASE II SUBUNIT B1 CTD PHOSPHATASE RPAP2-RELATED"/>
    <property type="match status" value="1"/>
</dbReference>
<evidence type="ECO:0000256" key="1">
    <source>
        <dbReference type="ARBA" id="ARBA00004123"/>
    </source>
</evidence>
<name>A0A9P8UXC4_9PEZI</name>
<dbReference type="PROSITE" id="PS51479">
    <property type="entry name" value="ZF_RTR1"/>
    <property type="match status" value="1"/>
</dbReference>
<comment type="function">
    <text evidence="12">Putative RNA polymerase II subunit B1 C-terminal domain (CTD) phosphatase involved in RNA polymerase II transcription regulation.</text>
</comment>
<dbReference type="GO" id="GO:0008270">
    <property type="term" value="F:zinc ion binding"/>
    <property type="evidence" value="ECO:0007669"/>
    <property type="project" value="UniProtKB-KW"/>
</dbReference>
<accession>A0A9P8UXC4</accession>
<dbReference type="GO" id="GO:0008420">
    <property type="term" value="F:RNA polymerase II CTD heptapeptide repeat phosphatase activity"/>
    <property type="evidence" value="ECO:0007669"/>
    <property type="project" value="UniProtKB-UniRule"/>
</dbReference>
<evidence type="ECO:0000259" key="14">
    <source>
        <dbReference type="PROSITE" id="PS51479"/>
    </source>
</evidence>
<evidence type="ECO:0000256" key="2">
    <source>
        <dbReference type="ARBA" id="ARBA00005676"/>
    </source>
</evidence>
<keyword evidence="16" id="KW-1185">Reference proteome</keyword>